<protein>
    <submittedName>
        <fullName evidence="1">Sarcalumenin</fullName>
    </submittedName>
</protein>
<dbReference type="AlphaFoldDB" id="A0A087UGV4"/>
<dbReference type="SUPFAM" id="SSF52540">
    <property type="entry name" value="P-loop containing nucleoside triphosphate hydrolases"/>
    <property type="match status" value="1"/>
</dbReference>
<proteinExistence type="predicted"/>
<organism evidence="1 2">
    <name type="scientific">Stegodyphus mimosarum</name>
    <name type="common">African social velvet spider</name>
    <dbReference type="NCBI Taxonomy" id="407821"/>
    <lineage>
        <taxon>Eukaryota</taxon>
        <taxon>Metazoa</taxon>
        <taxon>Ecdysozoa</taxon>
        <taxon>Arthropoda</taxon>
        <taxon>Chelicerata</taxon>
        <taxon>Arachnida</taxon>
        <taxon>Araneae</taxon>
        <taxon>Araneomorphae</taxon>
        <taxon>Entelegynae</taxon>
        <taxon>Eresoidea</taxon>
        <taxon>Eresidae</taxon>
        <taxon>Stegodyphus</taxon>
    </lineage>
</organism>
<feature type="non-terminal residue" evidence="1">
    <location>
        <position position="60"/>
    </location>
</feature>
<dbReference type="InterPro" id="IPR027417">
    <property type="entry name" value="P-loop_NTPase"/>
</dbReference>
<accession>A0A087UGV4</accession>
<dbReference type="Proteomes" id="UP000054359">
    <property type="component" value="Unassembled WGS sequence"/>
</dbReference>
<name>A0A087UGV4_STEMI</name>
<sequence>MKQHDMSDGEIFSLPTVLLLGPWSTGKSTLVNYILGIENSSFSLISEMQEYYMAGFEDHL</sequence>
<dbReference type="STRING" id="407821.A0A087UGV4"/>
<dbReference type="OrthoDB" id="422720at2759"/>
<dbReference type="EMBL" id="KK119736">
    <property type="protein sequence ID" value="KFM76593.1"/>
    <property type="molecule type" value="Genomic_DNA"/>
</dbReference>
<keyword evidence="2" id="KW-1185">Reference proteome</keyword>
<gene>
    <name evidence="1" type="ORF">X975_22258</name>
</gene>
<evidence type="ECO:0000313" key="1">
    <source>
        <dbReference type="EMBL" id="KFM76593.1"/>
    </source>
</evidence>
<evidence type="ECO:0000313" key="2">
    <source>
        <dbReference type="Proteomes" id="UP000054359"/>
    </source>
</evidence>
<reference evidence="1 2" key="1">
    <citation type="submission" date="2013-11" db="EMBL/GenBank/DDBJ databases">
        <title>Genome sequencing of Stegodyphus mimosarum.</title>
        <authorList>
            <person name="Bechsgaard J."/>
        </authorList>
    </citation>
    <scope>NUCLEOTIDE SEQUENCE [LARGE SCALE GENOMIC DNA]</scope>
</reference>